<dbReference type="RefSeq" id="WP_238312996.1">
    <property type="nucleotide sequence ID" value="NZ_BPQH01000003.1"/>
</dbReference>
<evidence type="ECO:0000256" key="1">
    <source>
        <dbReference type="SAM" id="MobiDB-lite"/>
    </source>
</evidence>
<sequence length="422" mass="42913">MTRVVGLGLPCVFALLLACGVALAGGTEGGGAARAERAPAAAGPAARVGGSDGEARSHGDPGASRGPADRTGDAGRPARAAFEQARPGPRESGRDGGCRPYGTLAQPFAPSSIWNTPIASGAAFQPASGAQTASIRRQAGVTTWIGDNAMGIYQASASDPLATWTYNTRAANADWTFGGATTNGSFRMRTPADLEFQTSDGWAIIVSEDGRHYLETWLGARRGSGYHAEYLAGNVVTGDGTADAPGAHEGIRAAGMSLMGGLVQKRDLDALSIDHAVAMAISTTQAGSSRTPYVWPATTADSFSGSYSGSVPLGSLFAIPRDVDLSTIGIRTAEGMALARAYQIYGGYVTDTAGPGTIQMAYVETGATSRQISNLRTDMQAIRARLALVTNNTAATPGGGGAPAPGAPAGCGDATRSERPGE</sequence>
<keyword evidence="4" id="KW-1185">Reference proteome</keyword>
<feature type="region of interest" description="Disordered" evidence="1">
    <location>
        <begin position="393"/>
        <end position="422"/>
    </location>
</feature>
<organism evidence="3 4">
    <name type="scientific">Methylobacterium crusticola</name>
    <dbReference type="NCBI Taxonomy" id="1697972"/>
    <lineage>
        <taxon>Bacteria</taxon>
        <taxon>Pseudomonadati</taxon>
        <taxon>Pseudomonadota</taxon>
        <taxon>Alphaproteobacteria</taxon>
        <taxon>Hyphomicrobiales</taxon>
        <taxon>Methylobacteriaceae</taxon>
        <taxon>Methylobacterium</taxon>
    </lineage>
</organism>
<dbReference type="PROSITE" id="PS51257">
    <property type="entry name" value="PROKAR_LIPOPROTEIN"/>
    <property type="match status" value="1"/>
</dbReference>
<protein>
    <recommendedName>
        <fullName evidence="5">Peptidase S74 domain-containing protein</fullName>
    </recommendedName>
</protein>
<reference evidence="3" key="2">
    <citation type="submission" date="2021-08" db="EMBL/GenBank/DDBJ databases">
        <authorList>
            <person name="Tani A."/>
            <person name="Ola A."/>
            <person name="Ogura Y."/>
            <person name="Katsura K."/>
            <person name="Hayashi T."/>
        </authorList>
    </citation>
    <scope>NUCLEOTIDE SEQUENCE</scope>
    <source>
        <strain evidence="3">KCTC 52305</strain>
    </source>
</reference>
<feature type="chain" id="PRO_5047325692" description="Peptidase S74 domain-containing protein" evidence="2">
    <location>
        <begin position="25"/>
        <end position="422"/>
    </location>
</feature>
<gene>
    <name evidence="3" type="ORF">OPKNFCMD_1363</name>
</gene>
<dbReference type="EMBL" id="BPQH01000003">
    <property type="protein sequence ID" value="GJD48640.1"/>
    <property type="molecule type" value="Genomic_DNA"/>
</dbReference>
<keyword evidence="2" id="KW-0732">Signal</keyword>
<evidence type="ECO:0000256" key="2">
    <source>
        <dbReference type="SAM" id="SignalP"/>
    </source>
</evidence>
<comment type="caution">
    <text evidence="3">The sequence shown here is derived from an EMBL/GenBank/DDBJ whole genome shotgun (WGS) entry which is preliminary data.</text>
</comment>
<accession>A0ABQ4QV45</accession>
<feature type="compositionally biased region" description="Basic and acidic residues" evidence="1">
    <location>
        <begin position="88"/>
        <end position="97"/>
    </location>
</feature>
<evidence type="ECO:0000313" key="3">
    <source>
        <dbReference type="EMBL" id="GJD48640.1"/>
    </source>
</evidence>
<feature type="signal peptide" evidence="2">
    <location>
        <begin position="1"/>
        <end position="24"/>
    </location>
</feature>
<dbReference type="Proteomes" id="UP001055167">
    <property type="component" value="Unassembled WGS sequence"/>
</dbReference>
<proteinExistence type="predicted"/>
<feature type="region of interest" description="Disordered" evidence="1">
    <location>
        <begin position="28"/>
        <end position="102"/>
    </location>
</feature>
<reference evidence="3" key="1">
    <citation type="journal article" date="2021" name="Front. Microbiol.">
        <title>Comprehensive Comparative Genomics and Phenotyping of Methylobacterium Species.</title>
        <authorList>
            <person name="Alessa O."/>
            <person name="Ogura Y."/>
            <person name="Fujitani Y."/>
            <person name="Takami H."/>
            <person name="Hayashi T."/>
            <person name="Sahin N."/>
            <person name="Tani A."/>
        </authorList>
    </citation>
    <scope>NUCLEOTIDE SEQUENCE</scope>
    <source>
        <strain evidence="3">KCTC 52305</strain>
    </source>
</reference>
<name>A0ABQ4QV45_9HYPH</name>
<evidence type="ECO:0000313" key="4">
    <source>
        <dbReference type="Proteomes" id="UP001055167"/>
    </source>
</evidence>
<feature type="compositionally biased region" description="Low complexity" evidence="1">
    <location>
        <begin position="38"/>
        <end position="49"/>
    </location>
</feature>
<evidence type="ECO:0008006" key="5">
    <source>
        <dbReference type="Google" id="ProtNLM"/>
    </source>
</evidence>